<evidence type="ECO:0008006" key="4">
    <source>
        <dbReference type="Google" id="ProtNLM"/>
    </source>
</evidence>
<reference evidence="2 3" key="1">
    <citation type="journal article" date="2019" name="New Phytol.">
        <title>Comparative genomics reveals unique wood-decay strategies and fruiting body development in the Schizophyllaceae.</title>
        <authorList>
            <person name="Almasi E."/>
            <person name="Sahu N."/>
            <person name="Krizsan K."/>
            <person name="Balint B."/>
            <person name="Kovacs G.M."/>
            <person name="Kiss B."/>
            <person name="Cseklye J."/>
            <person name="Drula E."/>
            <person name="Henrissat B."/>
            <person name="Nagy I."/>
            <person name="Chovatia M."/>
            <person name="Adam C."/>
            <person name="LaButti K."/>
            <person name="Lipzen A."/>
            <person name="Riley R."/>
            <person name="Grigoriev I.V."/>
            <person name="Nagy L.G."/>
        </authorList>
    </citation>
    <scope>NUCLEOTIDE SEQUENCE [LARGE SCALE GENOMIC DNA]</scope>
    <source>
        <strain evidence="2 3">NL-1724</strain>
    </source>
</reference>
<feature type="chain" id="PRO_5022158857" description="Transcription factor domain-containing protein" evidence="1">
    <location>
        <begin position="20"/>
        <end position="307"/>
    </location>
</feature>
<sequence length="307" mass="35135">MRKAMASMGVFGLVYTTLCNLGSCPPSLFETVLQFEQKAWDWFEFMHPMHKNVAPSVHVDIDSSHSEICAEIIGFLHTLPSACDNDQAHTASDGQIRRIVEAHPNVVRYIVDLWCNLFQYYPRPSQGSPARLYDRRYCASMFITSYHLLARPELVPQACPRDTVSSIIAPLLARCRAAEGADEAVLAGCRYLEYLWYCTRDHRTLEWCINDGIFTVALYLASSSDLDDEQTVNELTSVFRMMYRCFVHWRVLYVFERKHAEDLTARRIAEGTTYRAKCLGDSVSQDMSFSAVLQYHAKKVVPYMHVS</sequence>
<dbReference type="Proteomes" id="UP000320762">
    <property type="component" value="Unassembled WGS sequence"/>
</dbReference>
<dbReference type="EMBL" id="VDMD01000194">
    <property type="protein sequence ID" value="TRM55276.1"/>
    <property type="molecule type" value="Genomic_DNA"/>
</dbReference>
<comment type="caution">
    <text evidence="2">The sequence shown here is derived from an EMBL/GenBank/DDBJ whole genome shotgun (WGS) entry which is preliminary data.</text>
</comment>
<evidence type="ECO:0000313" key="3">
    <source>
        <dbReference type="Proteomes" id="UP000320762"/>
    </source>
</evidence>
<name>A0A550BRV3_9AGAR</name>
<organism evidence="2 3">
    <name type="scientific">Schizophyllum amplum</name>
    <dbReference type="NCBI Taxonomy" id="97359"/>
    <lineage>
        <taxon>Eukaryota</taxon>
        <taxon>Fungi</taxon>
        <taxon>Dikarya</taxon>
        <taxon>Basidiomycota</taxon>
        <taxon>Agaricomycotina</taxon>
        <taxon>Agaricomycetes</taxon>
        <taxon>Agaricomycetidae</taxon>
        <taxon>Agaricales</taxon>
        <taxon>Schizophyllaceae</taxon>
        <taxon>Schizophyllum</taxon>
    </lineage>
</organism>
<keyword evidence="1" id="KW-0732">Signal</keyword>
<feature type="signal peptide" evidence="1">
    <location>
        <begin position="1"/>
        <end position="19"/>
    </location>
</feature>
<evidence type="ECO:0000256" key="1">
    <source>
        <dbReference type="SAM" id="SignalP"/>
    </source>
</evidence>
<accession>A0A550BRV3</accession>
<protein>
    <recommendedName>
        <fullName evidence="4">Transcription factor domain-containing protein</fullName>
    </recommendedName>
</protein>
<keyword evidence="3" id="KW-1185">Reference proteome</keyword>
<gene>
    <name evidence="2" type="ORF">BD626DRAFT_578577</name>
</gene>
<evidence type="ECO:0000313" key="2">
    <source>
        <dbReference type="EMBL" id="TRM55276.1"/>
    </source>
</evidence>
<dbReference type="AlphaFoldDB" id="A0A550BRV3"/>
<proteinExistence type="predicted"/>